<dbReference type="EMBL" id="BTRK01000002">
    <property type="protein sequence ID" value="GMR39184.1"/>
    <property type="molecule type" value="Genomic_DNA"/>
</dbReference>
<protein>
    <submittedName>
        <fullName evidence="1">Uncharacterized protein</fullName>
    </submittedName>
</protein>
<sequence length="67" mass="7303">MKYLEGFSEEANTSAGIKLRFFASPEAFITATISICLPTGKPSIVAEVRLRVVQCQVDVSVMLLVPE</sequence>
<comment type="caution">
    <text evidence="1">The sequence shown here is derived from an EMBL/GenBank/DDBJ whole genome shotgun (WGS) entry which is preliminary data.</text>
</comment>
<gene>
    <name evidence="1" type="ORF">PMAYCL1PPCAC_09379</name>
</gene>
<dbReference type="AlphaFoldDB" id="A0AAN5CDX8"/>
<organism evidence="1 2">
    <name type="scientific">Pristionchus mayeri</name>
    <dbReference type="NCBI Taxonomy" id="1317129"/>
    <lineage>
        <taxon>Eukaryota</taxon>
        <taxon>Metazoa</taxon>
        <taxon>Ecdysozoa</taxon>
        <taxon>Nematoda</taxon>
        <taxon>Chromadorea</taxon>
        <taxon>Rhabditida</taxon>
        <taxon>Rhabditina</taxon>
        <taxon>Diplogasteromorpha</taxon>
        <taxon>Diplogasteroidea</taxon>
        <taxon>Neodiplogasteridae</taxon>
        <taxon>Pristionchus</taxon>
    </lineage>
</organism>
<proteinExistence type="predicted"/>
<evidence type="ECO:0000313" key="2">
    <source>
        <dbReference type="Proteomes" id="UP001328107"/>
    </source>
</evidence>
<keyword evidence="2" id="KW-1185">Reference proteome</keyword>
<evidence type="ECO:0000313" key="1">
    <source>
        <dbReference type="EMBL" id="GMR39184.1"/>
    </source>
</evidence>
<reference evidence="2" key="1">
    <citation type="submission" date="2022-10" db="EMBL/GenBank/DDBJ databases">
        <title>Genome assembly of Pristionchus species.</title>
        <authorList>
            <person name="Yoshida K."/>
            <person name="Sommer R.J."/>
        </authorList>
    </citation>
    <scope>NUCLEOTIDE SEQUENCE [LARGE SCALE GENOMIC DNA]</scope>
    <source>
        <strain evidence="2">RS5460</strain>
    </source>
</reference>
<feature type="non-terminal residue" evidence="1">
    <location>
        <position position="67"/>
    </location>
</feature>
<name>A0AAN5CDX8_9BILA</name>
<dbReference type="Proteomes" id="UP001328107">
    <property type="component" value="Unassembled WGS sequence"/>
</dbReference>
<accession>A0AAN5CDX8</accession>